<keyword evidence="3" id="KW-0269">Exonuclease</keyword>
<feature type="region of interest" description="Disordered" evidence="4">
    <location>
        <begin position="550"/>
        <end position="646"/>
    </location>
</feature>
<feature type="region of interest" description="Disordered" evidence="4">
    <location>
        <begin position="841"/>
        <end position="864"/>
    </location>
</feature>
<feature type="region of interest" description="Disordered" evidence="4">
    <location>
        <begin position="694"/>
        <end position="781"/>
    </location>
</feature>
<dbReference type="Proteomes" id="UP000076842">
    <property type="component" value="Unassembled WGS sequence"/>
</dbReference>
<evidence type="ECO:0000313" key="6">
    <source>
        <dbReference type="Proteomes" id="UP000076842"/>
    </source>
</evidence>
<feature type="compositionally biased region" description="Basic and acidic residues" evidence="4">
    <location>
        <begin position="492"/>
        <end position="501"/>
    </location>
</feature>
<feature type="compositionally biased region" description="Basic and acidic residues" evidence="4">
    <location>
        <begin position="732"/>
        <end position="748"/>
    </location>
</feature>
<dbReference type="STRING" id="1353952.A0A165CSF6"/>
<dbReference type="OrthoDB" id="5561659at2759"/>
<dbReference type="GO" id="GO:0003684">
    <property type="term" value="F:damaged DNA binding"/>
    <property type="evidence" value="ECO:0007669"/>
    <property type="project" value="TreeGrafter"/>
</dbReference>
<name>A0A165CSF6_9BASI</name>
<feature type="compositionally biased region" description="Basic and acidic residues" evidence="4">
    <location>
        <begin position="627"/>
        <end position="636"/>
    </location>
</feature>
<evidence type="ECO:0000256" key="2">
    <source>
        <dbReference type="ARBA" id="ARBA00022801"/>
    </source>
</evidence>
<evidence type="ECO:0000256" key="4">
    <source>
        <dbReference type="SAM" id="MobiDB-lite"/>
    </source>
</evidence>
<feature type="region of interest" description="Disordered" evidence="4">
    <location>
        <begin position="492"/>
        <end position="511"/>
    </location>
</feature>
<feature type="compositionally biased region" description="Acidic residues" evidence="4">
    <location>
        <begin position="502"/>
        <end position="511"/>
    </location>
</feature>
<sequence length="980" mass="108232">MTTTPYPHLHLYPEILVDLFCVPPPPNPQVAPALYLLSHTHVDHIRGLDSPTFCGKVVCSADAKEMILRMETAKDRVDFDRGAREQKIRRWAKLKVGPSKRDGRLVWEGTRDLLTAVPLNTPTLFEISSLDSVQITLLDANHCPGSVMFLVEGARGTVLHTGDLRSEPIMINALRRNPLVTQYISPIIDFPDANVSLSPIKIIDAIHLDTACFLGTVETPSKEDAVSGFIKLVSLYAPETKFFINAWTWGYESIITAVARIFRTKVHVDRYKHAIFTHLTDPLLASCTTRDPGASRFHVCERFNRCPHSSGDGVVYVNPCEMPSLNWEVYLRETAESLQSGVPPHNLLIPLARHSPLPELQALVRLFRPQIILPNTLLTAMQGLDWAAMVSAFSDCLAPGGEDRMWTTLEGRGYGHLRALSEAYIQSLITDNEVRENINLENAVGLSEADMRKLEFLLGDPDAEDSRSRRRAEQLRAFVNGTEGIHIGRVEHGKRISRAEDSSDDDKNELDDTEERMIWREQLTLGLVDPPIDQASQVSSILRRKQSFVRETSRGLPTPEHSPEPGPSVVNRGNRNYPSGLRKASVDRSTSAGSRTSPWSRTIVPDTFDQRAKSREAAPSEATDTTEPDKSRKPEPIHTSPSKASAALHIVATSGRVSEPPTGITTSPLDSRPVASGIQHIDLLARLRRDRRGDTTRRNWNDTASSTTKTIGITPLSPADPQTPLKMQVVNKPKDSKVTAKASRETPGQKRRSLQDELQDELGKSSRKRHRRADLRGASTSQVADMVWHRPHIPRQLPVRSASHLIIPSADLSTTVNSNGAEESMLAQVAPTLEILRHDHPETTSMDDSDLPLPELTVTSPSPRAKVRASGQHSASFFHSTPKPRTSALAVVNQNISQSATAPSGKNKKACTSLRRAHHAALHARLDELSQLPGWEQPLPLIADSSQTDLETMRVLAHGFRSGAMGPRPLISVSSITTRA</sequence>
<evidence type="ECO:0000256" key="1">
    <source>
        <dbReference type="ARBA" id="ARBA00022722"/>
    </source>
</evidence>
<dbReference type="Gene3D" id="3.60.15.10">
    <property type="entry name" value="Ribonuclease Z/Hydroxyacylglutathione hydrolase-like"/>
    <property type="match status" value="1"/>
</dbReference>
<dbReference type="EMBL" id="KV424114">
    <property type="protein sequence ID" value="KZT51312.1"/>
    <property type="molecule type" value="Genomic_DNA"/>
</dbReference>
<feature type="region of interest" description="Disordered" evidence="4">
    <location>
        <begin position="654"/>
        <end position="673"/>
    </location>
</feature>
<keyword evidence="1" id="KW-0540">Nuclease</keyword>
<feature type="compositionally biased region" description="Basic and acidic residues" evidence="4">
    <location>
        <begin position="608"/>
        <end position="618"/>
    </location>
</feature>
<dbReference type="GO" id="GO:0035312">
    <property type="term" value="F:5'-3' DNA exonuclease activity"/>
    <property type="evidence" value="ECO:0007669"/>
    <property type="project" value="TreeGrafter"/>
</dbReference>
<dbReference type="SUPFAM" id="SSF56281">
    <property type="entry name" value="Metallo-hydrolase/oxidoreductase"/>
    <property type="match status" value="1"/>
</dbReference>
<dbReference type="InterPro" id="IPR036866">
    <property type="entry name" value="RibonucZ/Hydroxyglut_hydro"/>
</dbReference>
<dbReference type="PANTHER" id="PTHR23240">
    <property type="entry name" value="DNA CROSS-LINK REPAIR PROTEIN PSO2/SNM1-RELATED"/>
    <property type="match status" value="1"/>
</dbReference>
<evidence type="ECO:0000313" key="5">
    <source>
        <dbReference type="EMBL" id="KZT51312.1"/>
    </source>
</evidence>
<keyword evidence="2" id="KW-0378">Hydrolase</keyword>
<organism evidence="5 6">
    <name type="scientific">Calocera cornea HHB12733</name>
    <dbReference type="NCBI Taxonomy" id="1353952"/>
    <lineage>
        <taxon>Eukaryota</taxon>
        <taxon>Fungi</taxon>
        <taxon>Dikarya</taxon>
        <taxon>Basidiomycota</taxon>
        <taxon>Agaricomycotina</taxon>
        <taxon>Dacrymycetes</taxon>
        <taxon>Dacrymycetales</taxon>
        <taxon>Dacrymycetaceae</taxon>
        <taxon>Calocera</taxon>
    </lineage>
</organism>
<dbReference type="PANTHER" id="PTHR23240:SF8">
    <property type="entry name" value="PROTEIN ARTEMIS"/>
    <property type="match status" value="1"/>
</dbReference>
<evidence type="ECO:0008006" key="7">
    <source>
        <dbReference type="Google" id="ProtNLM"/>
    </source>
</evidence>
<accession>A0A165CSF6</accession>
<protein>
    <recommendedName>
        <fullName evidence="7">DNA repair metallo-beta-lactamase domain-containing protein</fullName>
    </recommendedName>
</protein>
<dbReference type="GO" id="GO:0000723">
    <property type="term" value="P:telomere maintenance"/>
    <property type="evidence" value="ECO:0007669"/>
    <property type="project" value="TreeGrafter"/>
</dbReference>
<dbReference type="InParanoid" id="A0A165CSF6"/>
<dbReference type="Gene3D" id="3.40.50.12650">
    <property type="match status" value="1"/>
</dbReference>
<keyword evidence="6" id="KW-1185">Reference proteome</keyword>
<dbReference type="AlphaFoldDB" id="A0A165CSF6"/>
<reference evidence="5 6" key="1">
    <citation type="journal article" date="2016" name="Mol. Biol. Evol.">
        <title>Comparative Genomics of Early-Diverging Mushroom-Forming Fungi Provides Insights into the Origins of Lignocellulose Decay Capabilities.</title>
        <authorList>
            <person name="Nagy L.G."/>
            <person name="Riley R."/>
            <person name="Tritt A."/>
            <person name="Adam C."/>
            <person name="Daum C."/>
            <person name="Floudas D."/>
            <person name="Sun H."/>
            <person name="Yadav J.S."/>
            <person name="Pangilinan J."/>
            <person name="Larsson K.H."/>
            <person name="Matsuura K."/>
            <person name="Barry K."/>
            <person name="Labutti K."/>
            <person name="Kuo R."/>
            <person name="Ohm R.A."/>
            <person name="Bhattacharya S.S."/>
            <person name="Shirouzu T."/>
            <person name="Yoshinaga Y."/>
            <person name="Martin F.M."/>
            <person name="Grigoriev I.V."/>
            <person name="Hibbett D.S."/>
        </authorList>
    </citation>
    <scope>NUCLEOTIDE SEQUENCE [LARGE SCALE GENOMIC DNA]</scope>
    <source>
        <strain evidence="5 6">HHB12733</strain>
    </source>
</reference>
<dbReference type="GO" id="GO:0006303">
    <property type="term" value="P:double-strand break repair via nonhomologous end joining"/>
    <property type="evidence" value="ECO:0007669"/>
    <property type="project" value="TreeGrafter"/>
</dbReference>
<feature type="compositionally biased region" description="Polar residues" evidence="4">
    <location>
        <begin position="701"/>
        <end position="711"/>
    </location>
</feature>
<feature type="compositionally biased region" description="Polar residues" evidence="4">
    <location>
        <begin position="587"/>
        <end position="600"/>
    </location>
</feature>
<evidence type="ECO:0000256" key="3">
    <source>
        <dbReference type="ARBA" id="ARBA00022839"/>
    </source>
</evidence>
<gene>
    <name evidence="5" type="ORF">CALCODRAFT_477336</name>
</gene>
<proteinExistence type="predicted"/>
<dbReference type="GO" id="GO:0036297">
    <property type="term" value="P:interstrand cross-link repair"/>
    <property type="evidence" value="ECO:0007669"/>
    <property type="project" value="TreeGrafter"/>
</dbReference>